<dbReference type="InterPro" id="IPR017853">
    <property type="entry name" value="GH"/>
</dbReference>
<sequence>MKKRYVTFTHLFTLLVPFCCGAAESNLPKNPGFETETLPVASGIVSVVAALPQTETGTSPVFETETVAVPDGVLRWPLGSSPVWIIEGNLPGQRGLEPENSPFGIHPATVPGGGYASANEIGIDWERAGKYFMWVLSEPDLNGIYDWAGYDLYFHNVPSGMQVMKNITVAHNSMVKVADRRTDQSQDNRRKLDISRHLDGTTYRPADSEAYSRWVQAAVERYDGDGSDDMPGLANPVKYWQVDNEPPRRREGYADLVRITYSAIKEADPTAQVLLGGLELPADERSLKNWERTQLPILRELNGQSIDILDLHYFGKVGGWQNMADALDRVRRDLEDCGFPRDLPIWITETGTYSGSPTDRRGDGREPLQTESEQAAELLKRYTVARYLGVEKIFWAWGMMEGFKHDDCFFDYTGLIYEGRGSDDPGRGVKKRSYWSYGKMTELLQYWDGSAPQKLETAPSVHAYRFRLAANPDQGIILAWKVEEAEEHRKVSPARVSDR</sequence>
<name>A0A6C2ULA7_9BACT</name>
<dbReference type="InterPro" id="IPR051923">
    <property type="entry name" value="Glycosyl_Hydrolase_39"/>
</dbReference>
<accession>A0A6C2ULA7</accession>
<dbReference type="SUPFAM" id="SSF51445">
    <property type="entry name" value="(Trans)glycosidases"/>
    <property type="match status" value="1"/>
</dbReference>
<dbReference type="RefSeq" id="WP_136062267.1">
    <property type="nucleotide sequence ID" value="NZ_CAAHFH010000002.1"/>
</dbReference>
<reference evidence="2 3" key="1">
    <citation type="submission" date="2019-04" db="EMBL/GenBank/DDBJ databases">
        <authorList>
            <person name="Van Vliet M D."/>
        </authorList>
    </citation>
    <scope>NUCLEOTIDE SEQUENCE [LARGE SCALE GENOMIC DNA]</scope>
    <source>
        <strain evidence="2 3">F21</strain>
    </source>
</reference>
<feature type="signal peptide" evidence="1">
    <location>
        <begin position="1"/>
        <end position="22"/>
    </location>
</feature>
<keyword evidence="3" id="KW-1185">Reference proteome</keyword>
<evidence type="ECO:0000256" key="1">
    <source>
        <dbReference type="SAM" id="SignalP"/>
    </source>
</evidence>
<dbReference type="EMBL" id="CAAHFH010000002">
    <property type="protein sequence ID" value="VGO20749.1"/>
    <property type="molecule type" value="Genomic_DNA"/>
</dbReference>
<feature type="chain" id="PRO_5025641635" description="Asl1-like glycosyl hydrolase catalytic domain-containing protein" evidence="1">
    <location>
        <begin position="23"/>
        <end position="499"/>
    </location>
</feature>
<protein>
    <recommendedName>
        <fullName evidence="4">Asl1-like glycosyl hydrolase catalytic domain-containing protein</fullName>
    </recommendedName>
</protein>
<organism evidence="2 3">
    <name type="scientific">Pontiella sulfatireligans</name>
    <dbReference type="NCBI Taxonomy" id="2750658"/>
    <lineage>
        <taxon>Bacteria</taxon>
        <taxon>Pseudomonadati</taxon>
        <taxon>Kiritimatiellota</taxon>
        <taxon>Kiritimatiellia</taxon>
        <taxon>Kiritimatiellales</taxon>
        <taxon>Pontiellaceae</taxon>
        <taxon>Pontiella</taxon>
    </lineage>
</organism>
<dbReference type="PANTHER" id="PTHR12631">
    <property type="entry name" value="ALPHA-L-IDURONIDASE"/>
    <property type="match status" value="1"/>
</dbReference>
<dbReference type="Gene3D" id="3.20.20.80">
    <property type="entry name" value="Glycosidases"/>
    <property type="match status" value="1"/>
</dbReference>
<dbReference type="GO" id="GO:0004553">
    <property type="term" value="F:hydrolase activity, hydrolyzing O-glycosyl compounds"/>
    <property type="evidence" value="ECO:0007669"/>
    <property type="project" value="TreeGrafter"/>
</dbReference>
<evidence type="ECO:0000313" key="3">
    <source>
        <dbReference type="Proteomes" id="UP000346198"/>
    </source>
</evidence>
<evidence type="ECO:0000313" key="2">
    <source>
        <dbReference type="EMBL" id="VGO20749.1"/>
    </source>
</evidence>
<evidence type="ECO:0008006" key="4">
    <source>
        <dbReference type="Google" id="ProtNLM"/>
    </source>
</evidence>
<gene>
    <name evidence="2" type="ORF">SCARR_02816</name>
</gene>
<keyword evidence="1" id="KW-0732">Signal</keyword>
<proteinExistence type="predicted"/>
<dbReference type="Proteomes" id="UP000346198">
    <property type="component" value="Unassembled WGS sequence"/>
</dbReference>
<dbReference type="AlphaFoldDB" id="A0A6C2ULA7"/>
<dbReference type="PANTHER" id="PTHR12631:SF10">
    <property type="entry name" value="BETA-XYLOSIDASE-LIKE PROTEIN-RELATED"/>
    <property type="match status" value="1"/>
</dbReference>